<comment type="caution">
    <text evidence="8">The sequence shown here is derived from an EMBL/GenBank/DDBJ whole genome shotgun (WGS) entry which is preliminary data.</text>
</comment>
<dbReference type="Pfam" id="PF18716">
    <property type="entry name" value="VATC"/>
    <property type="match status" value="1"/>
</dbReference>
<dbReference type="GO" id="GO:0000287">
    <property type="term" value="F:magnesium ion binding"/>
    <property type="evidence" value="ECO:0007669"/>
    <property type="project" value="InterPro"/>
</dbReference>
<dbReference type="Gene3D" id="3.20.20.140">
    <property type="entry name" value="Metal-dependent hydrolases"/>
    <property type="match status" value="1"/>
</dbReference>
<feature type="region of interest" description="Disordered" evidence="6">
    <location>
        <begin position="69"/>
        <end position="89"/>
    </location>
</feature>
<evidence type="ECO:0000256" key="1">
    <source>
        <dbReference type="ARBA" id="ARBA00001968"/>
    </source>
</evidence>
<dbReference type="SUPFAM" id="SSF101447">
    <property type="entry name" value="Formin homology 2 domain (FH2 domain)"/>
    <property type="match status" value="1"/>
</dbReference>
<dbReference type="InterPro" id="IPR027417">
    <property type="entry name" value="P-loop_NTPase"/>
</dbReference>
<evidence type="ECO:0000256" key="4">
    <source>
        <dbReference type="ARBA" id="ARBA00022898"/>
    </source>
</evidence>
<feature type="compositionally biased region" description="Low complexity" evidence="6">
    <location>
        <begin position="316"/>
        <end position="331"/>
    </location>
</feature>
<evidence type="ECO:0000259" key="7">
    <source>
        <dbReference type="PROSITE" id="PS51444"/>
    </source>
</evidence>
<feature type="domain" description="FH2" evidence="7">
    <location>
        <begin position="540"/>
        <end position="952"/>
    </location>
</feature>
<dbReference type="InterPro" id="IPR001559">
    <property type="entry name" value="Phosphotriesterase"/>
</dbReference>
<dbReference type="SMART" id="SM00498">
    <property type="entry name" value="FH2"/>
    <property type="match status" value="1"/>
</dbReference>
<dbReference type="GO" id="GO:0008270">
    <property type="term" value="F:zinc ion binding"/>
    <property type="evidence" value="ECO:0007669"/>
    <property type="project" value="InterPro"/>
</dbReference>
<dbReference type="Pfam" id="PF10152">
    <property type="entry name" value="CCDC53"/>
    <property type="match status" value="3"/>
</dbReference>
<accession>A0AAV2Z087</accession>
<dbReference type="InterPro" id="IPR004472">
    <property type="entry name" value="DTB_synth_BioD"/>
</dbReference>
<comment type="cofactor">
    <cofactor evidence="1">
        <name>a divalent metal cation</name>
        <dbReference type="ChEBI" id="CHEBI:60240"/>
    </cofactor>
</comment>
<feature type="compositionally biased region" description="Basic and acidic residues" evidence="6">
    <location>
        <begin position="357"/>
        <end position="366"/>
    </location>
</feature>
<dbReference type="InterPro" id="IPR041540">
    <property type="entry name" value="VATC"/>
</dbReference>
<dbReference type="InterPro" id="IPR015425">
    <property type="entry name" value="FH2_Formin"/>
</dbReference>
<dbReference type="HAMAP" id="MF_00336">
    <property type="entry name" value="BioD"/>
    <property type="match status" value="1"/>
</dbReference>
<evidence type="ECO:0000256" key="2">
    <source>
        <dbReference type="ARBA" id="ARBA00022576"/>
    </source>
</evidence>
<dbReference type="Gene3D" id="3.40.640.10">
    <property type="entry name" value="Type I PLP-dependent aspartate aminotransferase-like (Major domain)"/>
    <property type="match status" value="1"/>
</dbReference>
<dbReference type="InterPro" id="IPR042201">
    <property type="entry name" value="FH2_Formin_sf"/>
</dbReference>
<evidence type="ECO:0000256" key="5">
    <source>
        <dbReference type="PROSITE-ProRule" id="PRU00679"/>
    </source>
</evidence>
<dbReference type="GO" id="GO:0005739">
    <property type="term" value="C:mitochondrion"/>
    <property type="evidence" value="ECO:0007669"/>
    <property type="project" value="TreeGrafter"/>
</dbReference>
<dbReference type="Gene3D" id="1.20.58.2220">
    <property type="entry name" value="Formin, FH2 domain"/>
    <property type="match status" value="1"/>
</dbReference>
<proteinExistence type="inferred from homology"/>
<keyword evidence="4" id="KW-0663">Pyridoxal phosphate</keyword>
<dbReference type="InterPro" id="IPR015424">
    <property type="entry name" value="PyrdxlP-dep_Trfase"/>
</dbReference>
<dbReference type="Gene3D" id="3.40.50.300">
    <property type="entry name" value="P-loop containing nucleotide triphosphate hydrolases"/>
    <property type="match status" value="1"/>
</dbReference>
<feature type="region of interest" description="Disordered" evidence="6">
    <location>
        <begin position="462"/>
        <end position="481"/>
    </location>
</feature>
<evidence type="ECO:0000313" key="9">
    <source>
        <dbReference type="Proteomes" id="UP001146120"/>
    </source>
</evidence>
<dbReference type="SUPFAM" id="SSF51556">
    <property type="entry name" value="Metallo-dependent hydrolases"/>
    <property type="match status" value="1"/>
</dbReference>
<feature type="compositionally biased region" description="Low complexity" evidence="6">
    <location>
        <begin position="241"/>
        <end position="252"/>
    </location>
</feature>
<keyword evidence="9" id="KW-1185">Reference proteome</keyword>
<dbReference type="InterPro" id="IPR015421">
    <property type="entry name" value="PyrdxlP-dep_Trfase_major"/>
</dbReference>
<dbReference type="Pfam" id="PF00202">
    <property type="entry name" value="Aminotran_3"/>
    <property type="match status" value="1"/>
</dbReference>
<dbReference type="GO" id="GO:0009102">
    <property type="term" value="P:biotin biosynthetic process"/>
    <property type="evidence" value="ECO:0007669"/>
    <property type="project" value="InterPro"/>
</dbReference>
<dbReference type="SUPFAM" id="SSF52540">
    <property type="entry name" value="P-loop containing nucleoside triphosphate hydrolases"/>
    <property type="match status" value="1"/>
</dbReference>
<feature type="compositionally biased region" description="Basic and acidic residues" evidence="6">
    <location>
        <begin position="111"/>
        <end position="120"/>
    </location>
</feature>
<comment type="similarity">
    <text evidence="5">Belongs to the metallo-dependent hydrolases superfamily. Phosphotriesterase family.</text>
</comment>
<dbReference type="PROSITE" id="PS51444">
    <property type="entry name" value="FH2"/>
    <property type="match status" value="1"/>
</dbReference>
<dbReference type="GO" id="GO:0005524">
    <property type="term" value="F:ATP binding"/>
    <property type="evidence" value="ECO:0007669"/>
    <property type="project" value="InterPro"/>
</dbReference>
<dbReference type="InterPro" id="IPR032466">
    <property type="entry name" value="Metal_Hydrolase"/>
</dbReference>
<evidence type="ECO:0000256" key="3">
    <source>
        <dbReference type="ARBA" id="ARBA00022679"/>
    </source>
</evidence>
<dbReference type="InterPro" id="IPR015422">
    <property type="entry name" value="PyrdxlP-dep_Trfase_small"/>
</dbReference>
<feature type="region of interest" description="Disordered" evidence="6">
    <location>
        <begin position="153"/>
        <end position="195"/>
    </location>
</feature>
<feature type="compositionally biased region" description="Basic and acidic residues" evidence="6">
    <location>
        <begin position="167"/>
        <end position="189"/>
    </location>
</feature>
<reference evidence="8" key="1">
    <citation type="submission" date="2022-11" db="EMBL/GenBank/DDBJ databases">
        <authorList>
            <person name="Morgan W.R."/>
            <person name="Tartar A."/>
        </authorList>
    </citation>
    <scope>NUCLEOTIDE SEQUENCE</scope>
    <source>
        <strain evidence="8">ARSEF 373</strain>
    </source>
</reference>
<sequence length="2184" mass="241217">MPPTFLSQLITSKGEKSSRRINAMAAAAVVSGTSPTASFSDGMSPLPQDRVKMGLNALNLPITLALGANGPARPRASLDGSAPSSTGETQKQMNDFFQKYEVPAISSDKENKIINIREMRSNNSPSKRKGSKPESETLVSRNNALESLFAARAQQVAAPPSKVVRQVSHENDRDDSGARIPKQEAKRPQDSGSSSAHPLAAMLLARQNQKRDVSNQIEHDAPAGKPESNKSQAHPLATMLQARQQQQSASSSEHTHRSNSNQNSSAAHPLAAMLKKRQQQSAGNEPPARQVVSVNKSSSGHPLAQMLQKRQQQDQAAESSVASNANKSSSAHPLAQMLQKRQQPAPESTADETPVEEVAKPEPALKDDPKYATYFRMVKIGLAPASVRHKMISENVDPAILDLDPDKPLSVQSIAPASNPNDEDPEYKKLLSEYNEKMPKYNQMLKVGLPRPVVEHKMRSEGADPAWLDGPPKPPTKPAGPTAAEIEAHKQKYGKYLQMLKIGLPRGAVEHKMIMAGLDPAALDGPQPHKNASNGSAKPVIKLKRAESIRKKIHWQVKRHESIDAHRDSLWGGSVFDDTLSQVQVSRESKEGLEKLFVKTISEKPERPSKKTSAKGNAFQKKQLITLIDMKKSQNIAITLARIKLTHAELKHELLNMNPMVLSSAQLQALIDMWPDQQEQVAIDNYHGDVELLGAAEKFLVETRNIPRFKEKLRCLIFKQEFPNRVHELRESITLVIRGVNQVICSQALKQLFIYILQIGNLLNFGLEAENTSDIGGFSLGSLVKLSQTKAFVGGITFLQYVVQSVERDCPSLSHFHKEISLVSRCSKVSLGMLTTEKKTLEAGMKSLVHEAQAVSSNETDIEAQLASSILRNFAYEVEQNLEAIQSLLDQMEQSKQKFLQYFEEEETSEQLDELLGYIANFVQEYRHEHEKYVTKKAEEEKAANDEKRQILAVTGPVDAESVGFALPHELVLHNINACVRPMENERLPSSGISNESLMELREDPLACGGVNLALVSEDEAFRELERLPKRSDGAQNLVVDVATTEEAQDLRKRLPELSRRANLLVVACTGINNQMLAKASALDHEAAIEQVTKALESQLHYGSNPESVDNSFHYGAFYQQVECDGDDAAHSLVAASIAQASSRLTVPVYLSFSWRESVAEQVYQARIIQFLTELEQRDIDVRKVAVAHADRWCSSDGGLSFLQLLLSRGVSLVFNMIGWYTVTDVAVVNPTRAWRNGTNVRLPEPPRDSAIAASLAALLAQGNNASSQIMLSTGMHQRIQYVKYGGPGYAYLSQHFRRRLERVHSLTEHEWTQLTRTNACDFLTWYVPPAKAAAPKHFLQCTICKNHFEPIEGEYFTKFAFIYCGTKCLPAQQRIGRTPAKMAMLARNRTVRCLLQSHARRYGGRLTSMSMRSFHVGLAGADTPGDGHVERLRTEGVQTLRLNAPVFQVYGSNTDVGKTIVSAGICRAAVSEGSRVAYIKPLQTGTDDDDPNAFPGDAAFIKKHMRGLQTEGLLECSTLFSWKTAVSPHLASMLESHEVSDEQLLKAIEDKLQVINSEFPANSLALVETAGGVCSPSASMRFQADVYRSLRLPVVLVGDGKLGGISATMSAVESLILRGYDVAAVCVIEQDGLDNGKALRPRLSELEIPLYTMESLPPMPTPLHDWFSQHSDVFKDVNASLHTFHHVRVKRLHQMLKDAENKFWWPFTQHKKYGGLSLIDSAHGDEFCMYKKETNELHPMFDACASWWTQGIGHGNAKMSMALAYTAGRYGHVMFPENVHEPALQLTEKLLATVGDGWATRVYFTDDGSTAVEVALKMAFRKFASNREASGSPCSKDDRLIVLAQANCYHGDTLGAMNVAEPSVFNEKQHPWYKPKAAFLKTPSLAFRGGKYHVEVKDEIANGVSTGETFTDFGAACSVDRDGSSLAKTYRVYVNRVLDEAERDQTLVGALLLEPILIGAGGMILVDPLFQRVTVNECRARGIPVVYDEVFSGWWRLGVESARDLLGVNPDIACYAKLLTGGVVPLAVTLSSEDVFNTFYADTKGEALLHGHSFTAHPIGCAAAITALDMYDIENARQSSRLDGSLGNTRVYWNQSKVCELSKLPHVERAFELGTVLAIELKSTEAGYASNEAQVLIQALRQRNIYARALGNVVYMMCSPLTSQDDCSRWLETLEQCTRNLRQ</sequence>
<dbReference type="PANTHER" id="PTHR42684">
    <property type="entry name" value="ADENOSYLMETHIONINE-8-AMINO-7-OXONONANOATE AMINOTRANSFERASE"/>
    <property type="match status" value="1"/>
</dbReference>
<dbReference type="EMBL" id="DAKRPA010000075">
    <property type="protein sequence ID" value="DAZ99840.1"/>
    <property type="molecule type" value="Genomic_DNA"/>
</dbReference>
<dbReference type="GO" id="GO:0071203">
    <property type="term" value="C:WASH complex"/>
    <property type="evidence" value="ECO:0007669"/>
    <property type="project" value="InterPro"/>
</dbReference>
<protein>
    <recommendedName>
        <fullName evidence="7">FH2 domain-containing protein</fullName>
    </recommendedName>
</protein>
<dbReference type="GO" id="GO:0004015">
    <property type="term" value="F:adenosylmethionine-8-amino-7-oxononanoate transaminase activity"/>
    <property type="evidence" value="ECO:0007669"/>
    <property type="project" value="TreeGrafter"/>
</dbReference>
<dbReference type="PANTHER" id="PTHR42684:SF3">
    <property type="entry name" value="ADENOSYLMETHIONINE-8-AMINO-7-OXONONANOATE AMINOTRANSFERASE"/>
    <property type="match status" value="1"/>
</dbReference>
<organism evidence="8 9">
    <name type="scientific">Lagenidium giganteum</name>
    <dbReference type="NCBI Taxonomy" id="4803"/>
    <lineage>
        <taxon>Eukaryota</taxon>
        <taxon>Sar</taxon>
        <taxon>Stramenopiles</taxon>
        <taxon>Oomycota</taxon>
        <taxon>Peronosporomycetes</taxon>
        <taxon>Pythiales</taxon>
        <taxon>Pythiaceae</taxon>
    </lineage>
</organism>
<comment type="caution">
    <text evidence="5">Lacks conserved residue(s) required for the propagation of feature annotation.</text>
</comment>
<keyword evidence="3" id="KW-0808">Transferase</keyword>
<dbReference type="Pfam" id="PF02181">
    <property type="entry name" value="FH2"/>
    <property type="match status" value="1"/>
</dbReference>
<reference evidence="8" key="2">
    <citation type="journal article" date="2023" name="Microbiol Resour">
        <title>Decontamination and Annotation of the Draft Genome Sequence of the Oomycete Lagenidium giganteum ARSEF 373.</title>
        <authorList>
            <person name="Morgan W.R."/>
            <person name="Tartar A."/>
        </authorList>
    </citation>
    <scope>NUCLEOTIDE SEQUENCE</scope>
    <source>
        <strain evidence="8">ARSEF 373</strain>
    </source>
</reference>
<evidence type="ECO:0000313" key="8">
    <source>
        <dbReference type="EMBL" id="DAZ99840.1"/>
    </source>
</evidence>
<keyword evidence="2" id="KW-0032">Aminotransferase</keyword>
<feature type="region of interest" description="Disordered" evidence="6">
    <location>
        <begin position="111"/>
        <end position="138"/>
    </location>
</feature>
<gene>
    <name evidence="8" type="ORF">N0F65_008583</name>
</gene>
<dbReference type="GO" id="GO:0030170">
    <property type="term" value="F:pyridoxal phosphate binding"/>
    <property type="evidence" value="ECO:0007669"/>
    <property type="project" value="InterPro"/>
</dbReference>
<dbReference type="Gene3D" id="3.90.1150.10">
    <property type="entry name" value="Aspartate Aminotransferase, domain 1"/>
    <property type="match status" value="1"/>
</dbReference>
<feature type="compositionally biased region" description="Basic and acidic residues" evidence="6">
    <location>
        <begin position="209"/>
        <end position="222"/>
    </location>
</feature>
<dbReference type="InterPro" id="IPR005814">
    <property type="entry name" value="Aminotrans_3"/>
</dbReference>
<feature type="region of interest" description="Disordered" evidence="6">
    <location>
        <begin position="208"/>
        <end position="366"/>
    </location>
</feature>
<dbReference type="SUPFAM" id="SSF53383">
    <property type="entry name" value="PLP-dependent transferases"/>
    <property type="match status" value="1"/>
</dbReference>
<dbReference type="InterPro" id="IPR019309">
    <property type="entry name" value="WASHC3"/>
</dbReference>
<name>A0AAV2Z087_9STRA</name>
<evidence type="ECO:0000256" key="6">
    <source>
        <dbReference type="SAM" id="MobiDB-lite"/>
    </source>
</evidence>
<dbReference type="Proteomes" id="UP001146120">
    <property type="component" value="Unassembled WGS sequence"/>
</dbReference>
<dbReference type="CDD" id="cd03109">
    <property type="entry name" value="DTBS"/>
    <property type="match status" value="1"/>
</dbReference>
<dbReference type="GO" id="GO:0004141">
    <property type="term" value="F:dethiobiotin synthase activity"/>
    <property type="evidence" value="ECO:0007669"/>
    <property type="project" value="InterPro"/>
</dbReference>
<dbReference type="Pfam" id="PF13500">
    <property type="entry name" value="AAA_26"/>
    <property type="match status" value="1"/>
</dbReference>
<dbReference type="PROSITE" id="PS51347">
    <property type="entry name" value="PHOSPHOTRIESTERASE_2"/>
    <property type="match status" value="1"/>
</dbReference>